<feature type="domain" description="HTH marR-type" evidence="5">
    <location>
        <begin position="8"/>
        <end position="137"/>
    </location>
</feature>
<evidence type="ECO:0000256" key="2">
    <source>
        <dbReference type="ARBA" id="ARBA00023125"/>
    </source>
</evidence>
<dbReference type="InterPro" id="IPR023187">
    <property type="entry name" value="Tscrpt_reg_MarR-type_CS"/>
</dbReference>
<dbReference type="PANTHER" id="PTHR33164">
    <property type="entry name" value="TRANSCRIPTIONAL REGULATOR, MARR FAMILY"/>
    <property type="match status" value="1"/>
</dbReference>
<dbReference type="GO" id="GO:0003677">
    <property type="term" value="F:DNA binding"/>
    <property type="evidence" value="ECO:0007669"/>
    <property type="project" value="UniProtKB-KW"/>
</dbReference>
<gene>
    <name evidence="6" type="ORF">EJ913_23020</name>
</gene>
<evidence type="ECO:0000259" key="5">
    <source>
        <dbReference type="PROSITE" id="PS50995"/>
    </source>
</evidence>
<dbReference type="InterPro" id="IPR036390">
    <property type="entry name" value="WH_DNA-bd_sf"/>
</dbReference>
<keyword evidence="3" id="KW-0804">Transcription</keyword>
<dbReference type="Proteomes" id="UP000280346">
    <property type="component" value="Unassembled WGS sequence"/>
</dbReference>
<name>A0A433J3S8_9PROT</name>
<dbReference type="PROSITE" id="PS50995">
    <property type="entry name" value="HTH_MARR_2"/>
    <property type="match status" value="1"/>
</dbReference>
<evidence type="ECO:0000256" key="4">
    <source>
        <dbReference type="SAM" id="MobiDB-lite"/>
    </source>
</evidence>
<evidence type="ECO:0000313" key="7">
    <source>
        <dbReference type="Proteomes" id="UP000280346"/>
    </source>
</evidence>
<evidence type="ECO:0000256" key="3">
    <source>
        <dbReference type="ARBA" id="ARBA00023163"/>
    </source>
</evidence>
<dbReference type="Pfam" id="PF01047">
    <property type="entry name" value="MarR"/>
    <property type="match status" value="1"/>
</dbReference>
<dbReference type="GO" id="GO:0006950">
    <property type="term" value="P:response to stress"/>
    <property type="evidence" value="ECO:0007669"/>
    <property type="project" value="TreeGrafter"/>
</dbReference>
<comment type="caution">
    <text evidence="6">The sequence shown here is derived from an EMBL/GenBank/DDBJ whole genome shotgun (WGS) entry which is preliminary data.</text>
</comment>
<protein>
    <submittedName>
        <fullName evidence="6">MarR family transcriptional regulator</fullName>
    </submittedName>
</protein>
<feature type="region of interest" description="Disordered" evidence="4">
    <location>
        <begin position="154"/>
        <end position="188"/>
    </location>
</feature>
<dbReference type="InterPro" id="IPR039422">
    <property type="entry name" value="MarR/SlyA-like"/>
</dbReference>
<dbReference type="EMBL" id="RZIJ01000021">
    <property type="protein sequence ID" value="RUQ66427.1"/>
    <property type="molecule type" value="Genomic_DNA"/>
</dbReference>
<proteinExistence type="predicted"/>
<keyword evidence="2" id="KW-0238">DNA-binding</keyword>
<dbReference type="OrthoDB" id="7349109at2"/>
<feature type="compositionally biased region" description="Basic residues" evidence="4">
    <location>
        <begin position="175"/>
        <end position="188"/>
    </location>
</feature>
<organism evidence="6 7">
    <name type="scientific">Azospirillum doebereinerae</name>
    <dbReference type="NCBI Taxonomy" id="92933"/>
    <lineage>
        <taxon>Bacteria</taxon>
        <taxon>Pseudomonadati</taxon>
        <taxon>Pseudomonadota</taxon>
        <taxon>Alphaproteobacteria</taxon>
        <taxon>Rhodospirillales</taxon>
        <taxon>Azospirillaceae</taxon>
        <taxon>Azospirillum</taxon>
    </lineage>
</organism>
<dbReference type="InterPro" id="IPR036388">
    <property type="entry name" value="WH-like_DNA-bd_sf"/>
</dbReference>
<dbReference type="Gene3D" id="1.10.10.10">
    <property type="entry name" value="Winged helix-like DNA-binding domain superfamily/Winged helix DNA-binding domain"/>
    <property type="match status" value="1"/>
</dbReference>
<keyword evidence="1" id="KW-0805">Transcription regulation</keyword>
<dbReference type="PRINTS" id="PR00598">
    <property type="entry name" value="HTHMARR"/>
</dbReference>
<sequence>MDELYAKPGHLLRRAHQISMALFTEECAKHDLTSVQYAALVAIDENPGVDATRLSGLIAFDRSTLGGVIERLEAKELIYRRATEGDKRVKLLYLSPAGRALLVAVTPAVERVQERILEPLRPADRKTLIQLMIQLVNLHNDTMPSSLRLVVDREAAAPAEDTDGAQQPADNAQTKRGKAAAGRKAKPR</sequence>
<reference evidence="6 7" key="1">
    <citation type="submission" date="2018-12" db="EMBL/GenBank/DDBJ databases">
        <authorList>
            <person name="Yang Y."/>
        </authorList>
    </citation>
    <scope>NUCLEOTIDE SEQUENCE [LARGE SCALE GENOMIC DNA]</scope>
    <source>
        <strain evidence="6 7">GSF71</strain>
    </source>
</reference>
<dbReference type="PROSITE" id="PS01117">
    <property type="entry name" value="HTH_MARR_1"/>
    <property type="match status" value="1"/>
</dbReference>
<evidence type="ECO:0000313" key="6">
    <source>
        <dbReference type="EMBL" id="RUQ66427.1"/>
    </source>
</evidence>
<dbReference type="GO" id="GO:0003700">
    <property type="term" value="F:DNA-binding transcription factor activity"/>
    <property type="evidence" value="ECO:0007669"/>
    <property type="project" value="InterPro"/>
</dbReference>
<dbReference type="SUPFAM" id="SSF46785">
    <property type="entry name" value="Winged helix' DNA-binding domain"/>
    <property type="match status" value="1"/>
</dbReference>
<dbReference type="PANTHER" id="PTHR33164:SF95">
    <property type="entry name" value="TRANSCRIPTIONAL REGULATOR"/>
    <property type="match status" value="1"/>
</dbReference>
<feature type="compositionally biased region" description="Polar residues" evidence="4">
    <location>
        <begin position="164"/>
        <end position="174"/>
    </location>
</feature>
<accession>A0A433J3S8</accession>
<keyword evidence="7" id="KW-1185">Reference proteome</keyword>
<evidence type="ECO:0000256" key="1">
    <source>
        <dbReference type="ARBA" id="ARBA00023015"/>
    </source>
</evidence>
<dbReference type="InterPro" id="IPR000835">
    <property type="entry name" value="HTH_MarR-typ"/>
</dbReference>
<dbReference type="SMART" id="SM00347">
    <property type="entry name" value="HTH_MARR"/>
    <property type="match status" value="1"/>
</dbReference>
<dbReference type="AlphaFoldDB" id="A0A433J3S8"/>